<evidence type="ECO:0000256" key="1">
    <source>
        <dbReference type="SAM" id="SignalP"/>
    </source>
</evidence>
<proteinExistence type="predicted"/>
<feature type="signal peptide" evidence="1">
    <location>
        <begin position="1"/>
        <end position="20"/>
    </location>
</feature>
<organism evidence="2 3">
    <name type="scientific">Favolaschia claudopus</name>
    <dbReference type="NCBI Taxonomy" id="2862362"/>
    <lineage>
        <taxon>Eukaryota</taxon>
        <taxon>Fungi</taxon>
        <taxon>Dikarya</taxon>
        <taxon>Basidiomycota</taxon>
        <taxon>Agaricomycotina</taxon>
        <taxon>Agaricomycetes</taxon>
        <taxon>Agaricomycetidae</taxon>
        <taxon>Agaricales</taxon>
        <taxon>Marasmiineae</taxon>
        <taxon>Mycenaceae</taxon>
        <taxon>Favolaschia</taxon>
    </lineage>
</organism>
<dbReference type="Proteomes" id="UP001362999">
    <property type="component" value="Unassembled WGS sequence"/>
</dbReference>
<keyword evidence="1" id="KW-0732">Signal</keyword>
<evidence type="ECO:0000313" key="2">
    <source>
        <dbReference type="EMBL" id="KAK7059689.1"/>
    </source>
</evidence>
<dbReference type="GO" id="GO:0016787">
    <property type="term" value="F:hydrolase activity"/>
    <property type="evidence" value="ECO:0007669"/>
    <property type="project" value="UniProtKB-KW"/>
</dbReference>
<accession>A0AAW0E314</accession>
<keyword evidence="3" id="KW-1185">Reference proteome</keyword>
<dbReference type="AlphaFoldDB" id="A0AAW0E314"/>
<reference evidence="2 3" key="1">
    <citation type="journal article" date="2024" name="J Genomics">
        <title>Draft genome sequencing and assembly of Favolaschia claudopus CIRM-BRFM 2984 isolated from oak limbs.</title>
        <authorList>
            <person name="Navarro D."/>
            <person name="Drula E."/>
            <person name="Chaduli D."/>
            <person name="Cazenave R."/>
            <person name="Ahrendt S."/>
            <person name="Wang J."/>
            <person name="Lipzen A."/>
            <person name="Daum C."/>
            <person name="Barry K."/>
            <person name="Grigoriev I.V."/>
            <person name="Favel A."/>
            <person name="Rosso M.N."/>
            <person name="Martin F."/>
        </authorList>
    </citation>
    <scope>NUCLEOTIDE SEQUENCE [LARGE SCALE GENOMIC DNA]</scope>
    <source>
        <strain evidence="2 3">CIRM-BRFM 2984</strain>
    </source>
</reference>
<dbReference type="EMBL" id="JAWWNJ010000003">
    <property type="protein sequence ID" value="KAK7059689.1"/>
    <property type="molecule type" value="Genomic_DNA"/>
</dbReference>
<keyword evidence="2" id="KW-0378">Hydrolase</keyword>
<feature type="chain" id="PRO_5043821892" evidence="1">
    <location>
        <begin position="21"/>
        <end position="106"/>
    </location>
</feature>
<name>A0AAW0E314_9AGAR</name>
<comment type="caution">
    <text evidence="2">The sequence shown here is derived from an EMBL/GenBank/DDBJ whole genome shotgun (WGS) entry which is preliminary data.</text>
</comment>
<sequence length="106" mass="11335">MRFTALASSVLFAVVGLVSAVDNRLLYQFPAGDTLETFSADFEAACSTWQPAIDQGLTYARTLIEPGDWQGKNADTQAKIICSWTDGTNFPPFTVDVAASLGATPL</sequence>
<gene>
    <name evidence="2" type="ORF">R3P38DRAFT_2837257</name>
</gene>
<evidence type="ECO:0000313" key="3">
    <source>
        <dbReference type="Proteomes" id="UP001362999"/>
    </source>
</evidence>
<protein>
    <submittedName>
        <fullName evidence="2">Glycoside hydrolase family 81 protein</fullName>
    </submittedName>
</protein>